<protein>
    <submittedName>
        <fullName evidence="2">Uncharacterized protein</fullName>
    </submittedName>
</protein>
<accession>A0A164G399</accession>
<feature type="non-terminal residue" evidence="2">
    <location>
        <position position="141"/>
    </location>
</feature>
<dbReference type="AlphaFoldDB" id="A0A164G399"/>
<organism evidence="2 3">
    <name type="scientific">Daphnia magna</name>
    <dbReference type="NCBI Taxonomy" id="35525"/>
    <lineage>
        <taxon>Eukaryota</taxon>
        <taxon>Metazoa</taxon>
        <taxon>Ecdysozoa</taxon>
        <taxon>Arthropoda</taxon>
        <taxon>Crustacea</taxon>
        <taxon>Branchiopoda</taxon>
        <taxon>Diplostraca</taxon>
        <taxon>Cladocera</taxon>
        <taxon>Anomopoda</taxon>
        <taxon>Daphniidae</taxon>
        <taxon>Daphnia</taxon>
    </lineage>
</organism>
<sequence>NDPQSFKRFAERVRTHLFNLSTIGESGHADIIERLALKLQLTDRLEWNHGRGEDLERRTINDFGRWLTTRAVAYQNAYAIADYQQHPAPPAARNHHPHSHPSHHRHPHQQKRSAHTFHGAFSSQKEHGSTERKEKRPAETH</sequence>
<keyword evidence="3" id="KW-1185">Reference proteome</keyword>
<proteinExistence type="predicted"/>
<feature type="region of interest" description="Disordered" evidence="1">
    <location>
        <begin position="82"/>
        <end position="141"/>
    </location>
</feature>
<dbReference type="EMBL" id="LRGB01016951">
    <property type="protein sequence ID" value="KZR98472.1"/>
    <property type="molecule type" value="Genomic_DNA"/>
</dbReference>
<name>A0A164G399_9CRUS</name>
<feature type="non-terminal residue" evidence="2">
    <location>
        <position position="1"/>
    </location>
</feature>
<reference evidence="2 3" key="1">
    <citation type="submission" date="2016-03" db="EMBL/GenBank/DDBJ databases">
        <title>EvidentialGene: Evidence-directed Construction of Genes on Genomes.</title>
        <authorList>
            <person name="Gilbert D.G."/>
            <person name="Choi J.-H."/>
            <person name="Mockaitis K."/>
            <person name="Colbourne J."/>
            <person name="Pfrender M."/>
        </authorList>
    </citation>
    <scope>NUCLEOTIDE SEQUENCE [LARGE SCALE GENOMIC DNA]</scope>
    <source>
        <strain evidence="2 3">Xinb3</strain>
        <tissue evidence="2">Complete organism</tissue>
    </source>
</reference>
<feature type="compositionally biased region" description="Basic and acidic residues" evidence="1">
    <location>
        <begin position="124"/>
        <end position="141"/>
    </location>
</feature>
<gene>
    <name evidence="2" type="ORF">APZ42_006100</name>
</gene>
<comment type="caution">
    <text evidence="2">The sequence shown here is derived from an EMBL/GenBank/DDBJ whole genome shotgun (WGS) entry which is preliminary data.</text>
</comment>
<evidence type="ECO:0000313" key="2">
    <source>
        <dbReference type="EMBL" id="KZR98472.1"/>
    </source>
</evidence>
<evidence type="ECO:0000256" key="1">
    <source>
        <dbReference type="SAM" id="MobiDB-lite"/>
    </source>
</evidence>
<dbReference type="OrthoDB" id="6363640at2759"/>
<dbReference type="Proteomes" id="UP000076858">
    <property type="component" value="Unassembled WGS sequence"/>
</dbReference>
<feature type="compositionally biased region" description="Basic residues" evidence="1">
    <location>
        <begin position="93"/>
        <end position="115"/>
    </location>
</feature>
<evidence type="ECO:0000313" key="3">
    <source>
        <dbReference type="Proteomes" id="UP000076858"/>
    </source>
</evidence>